<dbReference type="Proteomes" id="UP000076587">
    <property type="component" value="Unassembled WGS sequence"/>
</dbReference>
<evidence type="ECO:0000313" key="2">
    <source>
        <dbReference type="EMBL" id="KZN45952.1"/>
    </source>
</evidence>
<dbReference type="EMBL" id="AUXT01000174">
    <property type="protein sequence ID" value="KZN45952.1"/>
    <property type="molecule type" value="Genomic_DNA"/>
</dbReference>
<sequence>MSIERYIALFSAMFIVGIIPGPAVFAITTMSLTGVAVVPV</sequence>
<evidence type="ECO:0000256" key="1">
    <source>
        <dbReference type="SAM" id="Phobius"/>
    </source>
</evidence>
<dbReference type="AlphaFoldDB" id="A0A167AYP7"/>
<organism evidence="2 3">
    <name type="scientific">Pseudoalteromonas luteoviolacea NCIMB 1942</name>
    <dbReference type="NCBI Taxonomy" id="1365253"/>
    <lineage>
        <taxon>Bacteria</taxon>
        <taxon>Pseudomonadati</taxon>
        <taxon>Pseudomonadota</taxon>
        <taxon>Gammaproteobacteria</taxon>
        <taxon>Alteromonadales</taxon>
        <taxon>Pseudoalteromonadaceae</taxon>
        <taxon>Pseudoalteromonas</taxon>
    </lineage>
</organism>
<feature type="transmembrane region" description="Helical" evidence="1">
    <location>
        <begin position="7"/>
        <end position="38"/>
    </location>
</feature>
<keyword evidence="1" id="KW-0812">Transmembrane</keyword>
<name>A0A167AYP7_9GAMM</name>
<keyword evidence="1" id="KW-1133">Transmembrane helix</keyword>
<keyword evidence="1" id="KW-0472">Membrane</keyword>
<reference evidence="2 3" key="1">
    <citation type="submission" date="2013-07" db="EMBL/GenBank/DDBJ databases">
        <title>Comparative Genomic and Metabolomic Analysis of Twelve Strains of Pseudoalteromonas luteoviolacea.</title>
        <authorList>
            <person name="Vynne N.G."/>
            <person name="Mansson M."/>
            <person name="Gram L."/>
        </authorList>
    </citation>
    <scope>NUCLEOTIDE SEQUENCE [LARGE SCALE GENOMIC DNA]</scope>
    <source>
        <strain evidence="2 3">NCIMB 1942</strain>
    </source>
</reference>
<protein>
    <submittedName>
        <fullName evidence="2">Uncharacterized protein</fullName>
    </submittedName>
</protein>
<dbReference type="PATRIC" id="fig|1365253.3.peg.3258"/>
<dbReference type="RefSeq" id="WP_269202115.1">
    <property type="nucleotide sequence ID" value="NZ_AUXT01000174.1"/>
</dbReference>
<accession>A0A167AYP7</accession>
<gene>
    <name evidence="2" type="ORF">N482_13445</name>
</gene>
<evidence type="ECO:0000313" key="3">
    <source>
        <dbReference type="Proteomes" id="UP000076587"/>
    </source>
</evidence>
<proteinExistence type="predicted"/>
<comment type="caution">
    <text evidence="2">The sequence shown here is derived from an EMBL/GenBank/DDBJ whole genome shotgun (WGS) entry which is preliminary data.</text>
</comment>